<dbReference type="EMBL" id="GBRH01267888">
    <property type="protein sequence ID" value="JAD30007.1"/>
    <property type="molecule type" value="Transcribed_RNA"/>
</dbReference>
<dbReference type="AlphaFoldDB" id="A0A0A8Z592"/>
<organism evidence="1">
    <name type="scientific">Arundo donax</name>
    <name type="common">Giant reed</name>
    <name type="synonym">Donax arundinaceus</name>
    <dbReference type="NCBI Taxonomy" id="35708"/>
    <lineage>
        <taxon>Eukaryota</taxon>
        <taxon>Viridiplantae</taxon>
        <taxon>Streptophyta</taxon>
        <taxon>Embryophyta</taxon>
        <taxon>Tracheophyta</taxon>
        <taxon>Spermatophyta</taxon>
        <taxon>Magnoliopsida</taxon>
        <taxon>Liliopsida</taxon>
        <taxon>Poales</taxon>
        <taxon>Poaceae</taxon>
        <taxon>PACMAD clade</taxon>
        <taxon>Arundinoideae</taxon>
        <taxon>Arundineae</taxon>
        <taxon>Arundo</taxon>
    </lineage>
</organism>
<reference evidence="1" key="2">
    <citation type="journal article" date="2015" name="Data Brief">
        <title>Shoot transcriptome of the giant reed, Arundo donax.</title>
        <authorList>
            <person name="Barrero R.A."/>
            <person name="Guerrero F.D."/>
            <person name="Moolhuijzen P."/>
            <person name="Goolsby J.A."/>
            <person name="Tidwell J."/>
            <person name="Bellgard S.E."/>
            <person name="Bellgard M.I."/>
        </authorList>
    </citation>
    <scope>NUCLEOTIDE SEQUENCE</scope>
    <source>
        <tissue evidence="1">Shoot tissue taken approximately 20 cm above the soil surface</tissue>
    </source>
</reference>
<accession>A0A0A8Z592</accession>
<protein>
    <submittedName>
        <fullName evidence="1">Uncharacterized protein</fullName>
    </submittedName>
</protein>
<reference evidence="1" key="1">
    <citation type="submission" date="2014-09" db="EMBL/GenBank/DDBJ databases">
        <authorList>
            <person name="Magalhaes I.L.F."/>
            <person name="Oliveira U."/>
            <person name="Santos F.R."/>
            <person name="Vidigal T.H.D.A."/>
            <person name="Brescovit A.D."/>
            <person name="Santos A.J."/>
        </authorList>
    </citation>
    <scope>NUCLEOTIDE SEQUENCE</scope>
    <source>
        <tissue evidence="1">Shoot tissue taken approximately 20 cm above the soil surface</tissue>
    </source>
</reference>
<proteinExistence type="predicted"/>
<evidence type="ECO:0000313" key="1">
    <source>
        <dbReference type="EMBL" id="JAD30007.1"/>
    </source>
</evidence>
<sequence length="28" mass="3370">MILLYHFFFGLKLMFDSCGVLIVRIMVY</sequence>
<name>A0A0A8Z592_ARUDO</name>